<comment type="caution">
    <text evidence="5">The sequence shown here is derived from an EMBL/GenBank/DDBJ whole genome shotgun (WGS) entry which is preliminary data.</text>
</comment>
<dbReference type="AlphaFoldDB" id="A0A1E7XGD3"/>
<name>A0A1E7XGD3_9LACO</name>
<evidence type="ECO:0000259" key="4">
    <source>
        <dbReference type="PROSITE" id="PS50932"/>
    </source>
</evidence>
<organism evidence="5 6">
    <name type="scientific">Lentilactobacillus sunkii</name>
    <dbReference type="NCBI Taxonomy" id="481719"/>
    <lineage>
        <taxon>Bacteria</taxon>
        <taxon>Bacillati</taxon>
        <taxon>Bacillota</taxon>
        <taxon>Bacilli</taxon>
        <taxon>Lactobacillales</taxon>
        <taxon>Lactobacillaceae</taxon>
        <taxon>Lentilactobacillus</taxon>
    </lineage>
</organism>
<reference evidence="5 6" key="1">
    <citation type="submission" date="2016-09" db="EMBL/GenBank/DDBJ databases">
        <title>Genome Sequence of Lactobacillus sunkii Strain CG01.</title>
        <authorList>
            <person name="Poehlein A."/>
            <person name="Gabris C."/>
            <person name="Bengelsdorf F.R."/>
            <person name="Duerre P."/>
            <person name="Daniel R."/>
        </authorList>
    </citation>
    <scope>NUCLEOTIDE SEQUENCE [LARGE SCALE GENOMIC DNA]</scope>
    <source>
        <strain evidence="5 6">CG_D</strain>
    </source>
</reference>
<dbReference type="PROSITE" id="PS50932">
    <property type="entry name" value="HTH_LACI_2"/>
    <property type="match status" value="1"/>
</dbReference>
<dbReference type="Proteomes" id="UP000177010">
    <property type="component" value="Unassembled WGS sequence"/>
</dbReference>
<gene>
    <name evidence="5" type="primary">malR</name>
    <name evidence="5" type="ORF">LASUN_07280</name>
</gene>
<dbReference type="InterPro" id="IPR010982">
    <property type="entry name" value="Lambda_DNA-bd_dom_sf"/>
</dbReference>
<feature type="domain" description="HTH lacI-type" evidence="4">
    <location>
        <begin position="2"/>
        <end position="56"/>
    </location>
</feature>
<dbReference type="Pfam" id="PF13377">
    <property type="entry name" value="Peripla_BP_3"/>
    <property type="match status" value="1"/>
</dbReference>
<dbReference type="PANTHER" id="PTHR30146:SF109">
    <property type="entry name" value="HTH-TYPE TRANSCRIPTIONAL REGULATOR GALS"/>
    <property type="match status" value="1"/>
</dbReference>
<dbReference type="GO" id="GO:0003700">
    <property type="term" value="F:DNA-binding transcription factor activity"/>
    <property type="evidence" value="ECO:0007669"/>
    <property type="project" value="TreeGrafter"/>
</dbReference>
<sequence length="321" mass="36606">MVTIRDIAQRLGLSTSTVSRALNNNKRISLKTRRNVKRTADLMGYQPNYNAKNLTNREANTVGVVFPVNNRVVDNIFYVGILRGINAQLNSRNYVLSIAIGDSTQQVIDNVKSMITRAQIKHFILLYSHQNDPVIEMLQKEDVDFVTIGKPAEGQKWLYVDNDNVKAGFDGTNFLMDRYQSQHPVFVQTHNNWPYEIDRREGYKKAIQESGKSPVILSTHDNDDESEDDFIRTNPRMDAIVAIDDYSALQMYHCYKMINPDKDIEVLGYNNSLPSELTDQHFHSVDIHPDEMGQSAVKLLLDKPADDEKMLDHIIVGHAIV</sequence>
<dbReference type="STRING" id="481719.LASUN_07280"/>
<dbReference type="SUPFAM" id="SSF47413">
    <property type="entry name" value="lambda repressor-like DNA-binding domains"/>
    <property type="match status" value="1"/>
</dbReference>
<keyword evidence="1" id="KW-0805">Transcription regulation</keyword>
<evidence type="ECO:0000313" key="5">
    <source>
        <dbReference type="EMBL" id="OFA12176.1"/>
    </source>
</evidence>
<dbReference type="PANTHER" id="PTHR30146">
    <property type="entry name" value="LACI-RELATED TRANSCRIPTIONAL REPRESSOR"/>
    <property type="match status" value="1"/>
</dbReference>
<accession>A0A1E7XGD3</accession>
<dbReference type="InterPro" id="IPR028082">
    <property type="entry name" value="Peripla_BP_I"/>
</dbReference>
<keyword evidence="3" id="KW-0804">Transcription</keyword>
<dbReference type="Gene3D" id="1.10.260.40">
    <property type="entry name" value="lambda repressor-like DNA-binding domains"/>
    <property type="match status" value="1"/>
</dbReference>
<dbReference type="CDD" id="cd01392">
    <property type="entry name" value="HTH_LacI"/>
    <property type="match status" value="1"/>
</dbReference>
<evidence type="ECO:0000256" key="3">
    <source>
        <dbReference type="ARBA" id="ARBA00023163"/>
    </source>
</evidence>
<keyword evidence="2" id="KW-0238">DNA-binding</keyword>
<evidence type="ECO:0000313" key="6">
    <source>
        <dbReference type="Proteomes" id="UP000177010"/>
    </source>
</evidence>
<evidence type="ECO:0000256" key="2">
    <source>
        <dbReference type="ARBA" id="ARBA00023125"/>
    </source>
</evidence>
<dbReference type="InterPro" id="IPR000843">
    <property type="entry name" value="HTH_LacI"/>
</dbReference>
<dbReference type="GO" id="GO:0000976">
    <property type="term" value="F:transcription cis-regulatory region binding"/>
    <property type="evidence" value="ECO:0007669"/>
    <property type="project" value="TreeGrafter"/>
</dbReference>
<dbReference type="EMBL" id="MIQE01000009">
    <property type="protein sequence ID" value="OFA12176.1"/>
    <property type="molecule type" value="Genomic_DNA"/>
</dbReference>
<evidence type="ECO:0000256" key="1">
    <source>
        <dbReference type="ARBA" id="ARBA00023015"/>
    </source>
</evidence>
<dbReference type="SUPFAM" id="SSF53822">
    <property type="entry name" value="Periplasmic binding protein-like I"/>
    <property type="match status" value="1"/>
</dbReference>
<dbReference type="SMART" id="SM00354">
    <property type="entry name" value="HTH_LACI"/>
    <property type="match status" value="1"/>
</dbReference>
<dbReference type="Pfam" id="PF00356">
    <property type="entry name" value="LacI"/>
    <property type="match status" value="1"/>
</dbReference>
<dbReference type="InterPro" id="IPR046335">
    <property type="entry name" value="LacI/GalR-like_sensor"/>
</dbReference>
<protein>
    <submittedName>
        <fullName evidence="5">HTH-type transcriptional regulator MalR</fullName>
    </submittedName>
</protein>
<dbReference type="Gene3D" id="3.40.50.2300">
    <property type="match status" value="2"/>
</dbReference>
<proteinExistence type="predicted"/>
<dbReference type="RefSeq" id="WP_070367385.1">
    <property type="nucleotide sequence ID" value="NZ_JAZHVW010000018.1"/>
</dbReference>